<dbReference type="Pfam" id="PF00578">
    <property type="entry name" value="AhpC-TSA"/>
    <property type="match status" value="1"/>
</dbReference>
<feature type="signal peptide" evidence="2">
    <location>
        <begin position="1"/>
        <end position="24"/>
    </location>
</feature>
<sequence length="188" mass="19953">MGIVKSAVLYTALVLGANAANAQAADISALREGDMKKLVVHDDPRPASDKSFSDADGGDHSLADYEGQVVLLNFWATWCAPCREEMPALDSLQAEMGGDDFQVVPVATGRNSLTGIRKFFEEEGVEALPIRLDPKQALAREMAVLGLPITVLLNRAGQEIARLQGDADWASDSARAIISEVISAGGDS</sequence>
<dbReference type="GO" id="GO:0016209">
    <property type="term" value="F:antioxidant activity"/>
    <property type="evidence" value="ECO:0007669"/>
    <property type="project" value="InterPro"/>
</dbReference>
<evidence type="ECO:0000313" key="4">
    <source>
        <dbReference type="EMBL" id="SER68129.1"/>
    </source>
</evidence>
<name>A0A1H9R7U3_9RHOB</name>
<dbReference type="OrthoDB" id="9799347at2"/>
<dbReference type="SUPFAM" id="SSF52833">
    <property type="entry name" value="Thioredoxin-like"/>
    <property type="match status" value="1"/>
</dbReference>
<reference evidence="4 5" key="1">
    <citation type="submission" date="2016-10" db="EMBL/GenBank/DDBJ databases">
        <authorList>
            <person name="de Groot N.N."/>
        </authorList>
    </citation>
    <scope>NUCLEOTIDE SEQUENCE [LARGE SCALE GENOMIC DNA]</scope>
    <source>
        <strain evidence="4 5">DSM 23042</strain>
    </source>
</reference>
<accession>A0A1H9R7U3</accession>
<dbReference type="PROSITE" id="PS00194">
    <property type="entry name" value="THIOREDOXIN_1"/>
    <property type="match status" value="1"/>
</dbReference>
<keyword evidence="4" id="KW-0413">Isomerase</keyword>
<dbReference type="InterPro" id="IPR036249">
    <property type="entry name" value="Thioredoxin-like_sf"/>
</dbReference>
<dbReference type="EMBL" id="FOGU01000002">
    <property type="protein sequence ID" value="SER68129.1"/>
    <property type="molecule type" value="Genomic_DNA"/>
</dbReference>
<gene>
    <name evidence="4" type="ORF">SAMN04490244_102142</name>
</gene>
<dbReference type="RefSeq" id="WP_092688628.1">
    <property type="nucleotide sequence ID" value="NZ_FOGU01000002.1"/>
</dbReference>
<keyword evidence="1" id="KW-0676">Redox-active center</keyword>
<evidence type="ECO:0000259" key="3">
    <source>
        <dbReference type="PROSITE" id="PS51352"/>
    </source>
</evidence>
<dbReference type="PROSITE" id="PS51352">
    <property type="entry name" value="THIOREDOXIN_2"/>
    <property type="match status" value="1"/>
</dbReference>
<dbReference type="PANTHER" id="PTHR42852">
    <property type="entry name" value="THIOL:DISULFIDE INTERCHANGE PROTEIN DSBE"/>
    <property type="match status" value="1"/>
</dbReference>
<feature type="domain" description="Thioredoxin" evidence="3">
    <location>
        <begin position="41"/>
        <end position="183"/>
    </location>
</feature>
<dbReference type="Proteomes" id="UP000198885">
    <property type="component" value="Unassembled WGS sequence"/>
</dbReference>
<evidence type="ECO:0000256" key="1">
    <source>
        <dbReference type="ARBA" id="ARBA00023284"/>
    </source>
</evidence>
<organism evidence="4 5">
    <name type="scientific">Tranquillimonas rosea</name>
    <dbReference type="NCBI Taxonomy" id="641238"/>
    <lineage>
        <taxon>Bacteria</taxon>
        <taxon>Pseudomonadati</taxon>
        <taxon>Pseudomonadota</taxon>
        <taxon>Alphaproteobacteria</taxon>
        <taxon>Rhodobacterales</taxon>
        <taxon>Roseobacteraceae</taxon>
        <taxon>Tranquillimonas</taxon>
    </lineage>
</organism>
<dbReference type="InterPro" id="IPR050553">
    <property type="entry name" value="Thioredoxin_ResA/DsbE_sf"/>
</dbReference>
<dbReference type="STRING" id="641238.SAMN04490244_102142"/>
<dbReference type="GO" id="GO:0016853">
    <property type="term" value="F:isomerase activity"/>
    <property type="evidence" value="ECO:0007669"/>
    <property type="project" value="UniProtKB-KW"/>
</dbReference>
<dbReference type="GO" id="GO:0015036">
    <property type="term" value="F:disulfide oxidoreductase activity"/>
    <property type="evidence" value="ECO:0007669"/>
    <property type="project" value="UniProtKB-ARBA"/>
</dbReference>
<dbReference type="PANTHER" id="PTHR42852:SF17">
    <property type="entry name" value="THIOREDOXIN-LIKE PROTEIN HI_1115"/>
    <property type="match status" value="1"/>
</dbReference>
<dbReference type="CDD" id="cd02966">
    <property type="entry name" value="TlpA_like_family"/>
    <property type="match status" value="1"/>
</dbReference>
<dbReference type="InterPro" id="IPR000866">
    <property type="entry name" value="AhpC/TSA"/>
</dbReference>
<dbReference type="InterPro" id="IPR013766">
    <property type="entry name" value="Thioredoxin_domain"/>
</dbReference>
<keyword evidence="2" id="KW-0732">Signal</keyword>
<dbReference type="Gene3D" id="3.40.30.10">
    <property type="entry name" value="Glutaredoxin"/>
    <property type="match status" value="1"/>
</dbReference>
<keyword evidence="5" id="KW-1185">Reference proteome</keyword>
<dbReference type="InterPro" id="IPR017937">
    <property type="entry name" value="Thioredoxin_CS"/>
</dbReference>
<protein>
    <submittedName>
        <fullName evidence="4">Thiol-disulfide isomerase or thioredoxin</fullName>
    </submittedName>
</protein>
<proteinExistence type="predicted"/>
<feature type="chain" id="PRO_5011743784" evidence="2">
    <location>
        <begin position="25"/>
        <end position="188"/>
    </location>
</feature>
<dbReference type="AlphaFoldDB" id="A0A1H9R7U3"/>
<evidence type="ECO:0000313" key="5">
    <source>
        <dbReference type="Proteomes" id="UP000198885"/>
    </source>
</evidence>
<evidence type="ECO:0000256" key="2">
    <source>
        <dbReference type="SAM" id="SignalP"/>
    </source>
</evidence>